<feature type="domain" description="EamA" evidence="2">
    <location>
        <begin position="145"/>
        <end position="278"/>
    </location>
</feature>
<dbReference type="InterPro" id="IPR000620">
    <property type="entry name" value="EamA_dom"/>
</dbReference>
<dbReference type="EMBL" id="QLLL01000006">
    <property type="protein sequence ID" value="RAJ02533.1"/>
    <property type="molecule type" value="Genomic_DNA"/>
</dbReference>
<dbReference type="GO" id="GO:0016020">
    <property type="term" value="C:membrane"/>
    <property type="evidence" value="ECO:0007669"/>
    <property type="project" value="InterPro"/>
</dbReference>
<gene>
    <name evidence="3" type="ORF">LX64_03553</name>
</gene>
<dbReference type="PANTHER" id="PTHR22911">
    <property type="entry name" value="ACYL-MALONYL CONDENSING ENZYME-RELATED"/>
    <property type="match status" value="1"/>
</dbReference>
<feature type="transmembrane region" description="Helical" evidence="1">
    <location>
        <begin position="120"/>
        <end position="137"/>
    </location>
</feature>
<feature type="transmembrane region" description="Helical" evidence="1">
    <location>
        <begin position="87"/>
        <end position="108"/>
    </location>
</feature>
<accession>A0A327QGS7</accession>
<feature type="transmembrane region" description="Helical" evidence="1">
    <location>
        <begin position="149"/>
        <end position="167"/>
    </location>
</feature>
<dbReference type="AlphaFoldDB" id="A0A327QGS7"/>
<name>A0A327QGS7_9BACT</name>
<sequence length="282" mass="30795">MVFVGACSYGILSTIVKLAYWDGYAIEVIAVMQALIGFCCLWIFSLFTKTTTNKVLPLQGKSKWLVIVSGGCIGLTSYVYYLSVKYIPASVAIICLMQFTWMSVLLEWCLFKKRPSQQQLGIITIILLATYLASGLQDSTNIHWKGLSLATLSALMYAGYVVLNARLPQTGGTSITRSMYAMLGSVITLSIITFPGLIAAQCWNLQLFRWVILLAFFGTIIPPLLFAGGIPKIGAGKSAVIMTAELPVAIISACVILHEPIASLQWWGVGLLLASIVYMKTR</sequence>
<dbReference type="Pfam" id="PF00892">
    <property type="entry name" value="EamA"/>
    <property type="match status" value="2"/>
</dbReference>
<dbReference type="SUPFAM" id="SSF103481">
    <property type="entry name" value="Multidrug resistance efflux transporter EmrE"/>
    <property type="match status" value="2"/>
</dbReference>
<feature type="domain" description="EamA" evidence="2">
    <location>
        <begin position="1"/>
        <end position="134"/>
    </location>
</feature>
<reference evidence="3 4" key="1">
    <citation type="submission" date="2018-06" db="EMBL/GenBank/DDBJ databases">
        <title>Genomic Encyclopedia of Archaeal and Bacterial Type Strains, Phase II (KMG-II): from individual species to whole genera.</title>
        <authorList>
            <person name="Goeker M."/>
        </authorList>
    </citation>
    <scope>NUCLEOTIDE SEQUENCE [LARGE SCALE GENOMIC DNA]</scope>
    <source>
        <strain evidence="3 4">DSM 23857</strain>
    </source>
</reference>
<feature type="transmembrane region" description="Helical" evidence="1">
    <location>
        <begin position="179"/>
        <end position="201"/>
    </location>
</feature>
<feature type="transmembrane region" description="Helical" evidence="1">
    <location>
        <begin position="64"/>
        <end position="81"/>
    </location>
</feature>
<feature type="transmembrane region" description="Helical" evidence="1">
    <location>
        <begin position="207"/>
        <end position="227"/>
    </location>
</feature>
<proteinExistence type="predicted"/>
<evidence type="ECO:0000313" key="3">
    <source>
        <dbReference type="EMBL" id="RAJ02533.1"/>
    </source>
</evidence>
<organism evidence="3 4">
    <name type="scientific">Chitinophaga skermanii</name>
    <dbReference type="NCBI Taxonomy" id="331697"/>
    <lineage>
        <taxon>Bacteria</taxon>
        <taxon>Pseudomonadati</taxon>
        <taxon>Bacteroidota</taxon>
        <taxon>Chitinophagia</taxon>
        <taxon>Chitinophagales</taxon>
        <taxon>Chitinophagaceae</taxon>
        <taxon>Chitinophaga</taxon>
    </lineage>
</organism>
<evidence type="ECO:0000259" key="2">
    <source>
        <dbReference type="Pfam" id="PF00892"/>
    </source>
</evidence>
<keyword evidence="4" id="KW-1185">Reference proteome</keyword>
<feature type="transmembrane region" description="Helical" evidence="1">
    <location>
        <begin position="264"/>
        <end position="281"/>
    </location>
</feature>
<keyword evidence="1" id="KW-0812">Transmembrane</keyword>
<feature type="transmembrane region" description="Helical" evidence="1">
    <location>
        <begin position="24"/>
        <end position="44"/>
    </location>
</feature>
<dbReference type="InterPro" id="IPR037185">
    <property type="entry name" value="EmrE-like"/>
</dbReference>
<dbReference type="PANTHER" id="PTHR22911:SF137">
    <property type="entry name" value="SOLUTE CARRIER FAMILY 35 MEMBER G2-RELATED"/>
    <property type="match status" value="1"/>
</dbReference>
<protein>
    <submittedName>
        <fullName evidence="3">Threonine/homoserine efflux transporter RhtA</fullName>
    </submittedName>
</protein>
<dbReference type="Proteomes" id="UP000249547">
    <property type="component" value="Unassembled WGS sequence"/>
</dbReference>
<evidence type="ECO:0000256" key="1">
    <source>
        <dbReference type="SAM" id="Phobius"/>
    </source>
</evidence>
<keyword evidence="1" id="KW-1133">Transmembrane helix</keyword>
<keyword evidence="1" id="KW-0472">Membrane</keyword>
<comment type="caution">
    <text evidence="3">The sequence shown here is derived from an EMBL/GenBank/DDBJ whole genome shotgun (WGS) entry which is preliminary data.</text>
</comment>
<feature type="transmembrane region" description="Helical" evidence="1">
    <location>
        <begin position="239"/>
        <end position="258"/>
    </location>
</feature>
<evidence type="ECO:0000313" key="4">
    <source>
        <dbReference type="Proteomes" id="UP000249547"/>
    </source>
</evidence>